<dbReference type="EC" id="2.3.1.-" evidence="2"/>
<dbReference type="Gene3D" id="3.40.630.30">
    <property type="match status" value="1"/>
</dbReference>
<dbReference type="GO" id="GO:0016746">
    <property type="term" value="F:acyltransferase activity"/>
    <property type="evidence" value="ECO:0007669"/>
    <property type="project" value="UniProtKB-KW"/>
</dbReference>
<comment type="caution">
    <text evidence="2">The sequence shown here is derived from an EMBL/GenBank/DDBJ whole genome shotgun (WGS) entry which is preliminary data.</text>
</comment>
<organism evidence="2 3">
    <name type="scientific">Cytobacillus spartinae</name>
    <dbReference type="NCBI Taxonomy" id="3299023"/>
    <lineage>
        <taxon>Bacteria</taxon>
        <taxon>Bacillati</taxon>
        <taxon>Bacillota</taxon>
        <taxon>Bacilli</taxon>
        <taxon>Bacillales</taxon>
        <taxon>Bacillaceae</taxon>
        <taxon>Cytobacillus</taxon>
    </lineage>
</organism>
<evidence type="ECO:0000313" key="2">
    <source>
        <dbReference type="EMBL" id="MFE8703695.1"/>
    </source>
</evidence>
<dbReference type="Pfam" id="PF00583">
    <property type="entry name" value="Acetyltransf_1"/>
    <property type="match status" value="1"/>
</dbReference>
<dbReference type="PROSITE" id="PS51186">
    <property type="entry name" value="GNAT"/>
    <property type="match status" value="1"/>
</dbReference>
<gene>
    <name evidence="2" type="ORF">ACFYKX_24305</name>
</gene>
<sequence>MENGKVQSRKMEFNDLVFLKKLADESPEWKKEELINYQDITSFVESYAQLKGKWRVWEREGETVAISFHLDKAPSNGKPWIGTVLVTKEFRRTDIGRGIIQGICKECKELGNNVVFAGVPIHQSEWMDFLSKCGFEQLKVEKSEDYSYMIMIYPL</sequence>
<dbReference type="EMBL" id="JBIACK010000018">
    <property type="protein sequence ID" value="MFE8703695.1"/>
    <property type="molecule type" value="Genomic_DNA"/>
</dbReference>
<dbReference type="Proteomes" id="UP001601059">
    <property type="component" value="Unassembled WGS sequence"/>
</dbReference>
<keyword evidence="3" id="KW-1185">Reference proteome</keyword>
<dbReference type="SUPFAM" id="SSF55729">
    <property type="entry name" value="Acyl-CoA N-acyltransferases (Nat)"/>
    <property type="match status" value="1"/>
</dbReference>
<dbReference type="InterPro" id="IPR000182">
    <property type="entry name" value="GNAT_dom"/>
</dbReference>
<name>A0ABW6KLH5_9BACI</name>
<keyword evidence="2" id="KW-0808">Transferase</keyword>
<accession>A0ABW6KLH5</accession>
<evidence type="ECO:0000259" key="1">
    <source>
        <dbReference type="PROSITE" id="PS51186"/>
    </source>
</evidence>
<proteinExistence type="predicted"/>
<dbReference type="InterPro" id="IPR016181">
    <property type="entry name" value="Acyl_CoA_acyltransferase"/>
</dbReference>
<evidence type="ECO:0000313" key="3">
    <source>
        <dbReference type="Proteomes" id="UP001601059"/>
    </source>
</evidence>
<feature type="domain" description="N-acetyltransferase" evidence="1">
    <location>
        <begin position="6"/>
        <end position="155"/>
    </location>
</feature>
<dbReference type="CDD" id="cd04301">
    <property type="entry name" value="NAT_SF"/>
    <property type="match status" value="1"/>
</dbReference>
<keyword evidence="2" id="KW-0012">Acyltransferase</keyword>
<protein>
    <submittedName>
        <fullName evidence="2">GNAT family N-acetyltransferase</fullName>
        <ecNumber evidence="2">2.3.1.-</ecNumber>
    </submittedName>
</protein>
<reference evidence="2 3" key="1">
    <citation type="submission" date="2024-08" db="EMBL/GenBank/DDBJ databases">
        <title>Two novel Cytobacillus novel species.</title>
        <authorList>
            <person name="Liu G."/>
        </authorList>
    </citation>
    <scope>NUCLEOTIDE SEQUENCE [LARGE SCALE GENOMIC DNA]</scope>
    <source>
        <strain evidence="2 3">FJAT-54145</strain>
    </source>
</reference>
<dbReference type="RefSeq" id="WP_389364445.1">
    <property type="nucleotide sequence ID" value="NZ_JBIACK010000018.1"/>
</dbReference>